<proteinExistence type="predicted"/>
<sequence>MTNSKTKIKLPLLIKLSTLLPSFRCGMFRFTDPFRISLLISTKGTPHTRHCHIPMRLICGLSPSQVFQLSHTCGLLCHAGRKHDSLPHQA</sequence>
<name>A0A7S2ATB0_9STRA</name>
<protein>
    <submittedName>
        <fullName evidence="1">Uncharacterized protein</fullName>
    </submittedName>
</protein>
<dbReference type="EMBL" id="HBGS01005895">
    <property type="protein sequence ID" value="CAD9377048.1"/>
    <property type="molecule type" value="Transcribed_RNA"/>
</dbReference>
<gene>
    <name evidence="1" type="ORF">DSPE1174_LOCUS3084</name>
</gene>
<dbReference type="AlphaFoldDB" id="A0A7S2ATB0"/>
<evidence type="ECO:0000313" key="1">
    <source>
        <dbReference type="EMBL" id="CAD9377048.1"/>
    </source>
</evidence>
<organism evidence="1">
    <name type="scientific">Octactis speculum</name>
    <dbReference type="NCBI Taxonomy" id="3111310"/>
    <lineage>
        <taxon>Eukaryota</taxon>
        <taxon>Sar</taxon>
        <taxon>Stramenopiles</taxon>
        <taxon>Ochrophyta</taxon>
        <taxon>Dictyochophyceae</taxon>
        <taxon>Dictyochales</taxon>
        <taxon>Dictyochaceae</taxon>
        <taxon>Octactis</taxon>
    </lineage>
</organism>
<reference evidence="1" key="1">
    <citation type="submission" date="2021-01" db="EMBL/GenBank/DDBJ databases">
        <authorList>
            <person name="Corre E."/>
            <person name="Pelletier E."/>
            <person name="Niang G."/>
            <person name="Scheremetjew M."/>
            <person name="Finn R."/>
            <person name="Kale V."/>
            <person name="Holt S."/>
            <person name="Cochrane G."/>
            <person name="Meng A."/>
            <person name="Brown T."/>
            <person name="Cohen L."/>
        </authorList>
    </citation>
    <scope>NUCLEOTIDE SEQUENCE</scope>
    <source>
        <strain evidence="1">CCMP1381</strain>
    </source>
</reference>
<accession>A0A7S2ATB0</accession>